<sequence>MKNSYNQLTTARDMKKSFIESFFSELISDVDVLSHAQNVESLINDLIYVHKELKVQATDNYPVTNPLAVDKTLPHDNFFQNYMKAYKLADIYIVCSKHGHVMYTASKRSDYGQNITVGPLNKSGLAQAYRNALKNDRPTFFDMQPYEPSNNEPSMFLATPVKLNGVTKSVLVFQINDKTITNVMKYRTGYGDSQEDYLVGPDKLMRSDSFIDPENHSIKASFSNPQKGSIDTEASKEALSGKTDTKKVIGYTGNSVLSSFTSIKVGEDFLWAILSDINYDEINIVPNSIRNSIIIASIFALLVIIVISILMVNISIVSPINKFKNTLLNIGENNDLTIKVDENAPKEISQIAHSFNKLMNELRNLIETSKLSSSENSSISNELSTTAMGVGKNVEKSVAVVDEATRTAENISTEITQAIADAIESKKDILQANETLTDARNDVVSLTSSIQHSAELEVELAHRMTTLTTDANEVKTILEIISDIADQTNLLALNAAIEAARAGEHGRGFAVVADEVRKLAERTQKTLTEINATINVIVQSISDVSGQMSNNSEEIQALASTATDVEEKINLSVSIVDAAVKASDETVKDFESTGKSVKVIVTKITQINELSSENARNVEEIAASADQLNSMTDELHSKLETFRT</sequence>
<keyword evidence="4" id="KW-1133">Transmembrane helix</keyword>
<dbReference type="PANTHER" id="PTHR32089:SF114">
    <property type="entry name" value="METHYL-ACCEPTING CHEMOTAXIS PROTEIN MCPB"/>
    <property type="match status" value="1"/>
</dbReference>
<dbReference type="KEGG" id="smas:HUE87_11500"/>
<evidence type="ECO:0000259" key="5">
    <source>
        <dbReference type="PROSITE" id="PS50111"/>
    </source>
</evidence>
<dbReference type="PROSITE" id="PS50885">
    <property type="entry name" value="HAMP"/>
    <property type="match status" value="1"/>
</dbReference>
<dbReference type="EMBL" id="CP054493">
    <property type="protein sequence ID" value="QOY55927.1"/>
    <property type="molecule type" value="Genomic_DNA"/>
</dbReference>
<dbReference type="CDD" id="cd06225">
    <property type="entry name" value="HAMP"/>
    <property type="match status" value="1"/>
</dbReference>
<accession>A0A7S7M2L7</accession>
<dbReference type="InterPro" id="IPR003660">
    <property type="entry name" value="HAMP_dom"/>
</dbReference>
<evidence type="ECO:0000313" key="8">
    <source>
        <dbReference type="Proteomes" id="UP000593836"/>
    </source>
</evidence>
<evidence type="ECO:0000256" key="4">
    <source>
        <dbReference type="SAM" id="Phobius"/>
    </source>
</evidence>
<gene>
    <name evidence="7" type="ORF">HUE87_11500</name>
</gene>
<feature type="domain" description="Methyl-accepting transducer" evidence="5">
    <location>
        <begin position="372"/>
        <end position="629"/>
    </location>
</feature>
<dbReference type="Pfam" id="PF00672">
    <property type="entry name" value="HAMP"/>
    <property type="match status" value="1"/>
</dbReference>
<dbReference type="SUPFAM" id="SSF58104">
    <property type="entry name" value="Methyl-accepting chemotaxis protein (MCP) signaling domain"/>
    <property type="match status" value="1"/>
</dbReference>
<feature type="domain" description="HAMP" evidence="6">
    <location>
        <begin position="314"/>
        <end position="367"/>
    </location>
</feature>
<dbReference type="Gene3D" id="1.10.287.950">
    <property type="entry name" value="Methyl-accepting chemotaxis protein"/>
    <property type="match status" value="1"/>
</dbReference>
<dbReference type="SMART" id="SM00304">
    <property type="entry name" value="HAMP"/>
    <property type="match status" value="1"/>
</dbReference>
<reference evidence="7 8" key="1">
    <citation type="submission" date="2020-05" db="EMBL/GenBank/DDBJ databases">
        <title>Sulfurimonas marisnigri, sp. nov., and Sulfurimonas baltica, sp. nov., manganese oxide reducing chemolithoautotrophs of the class Epsilonproteobacteria isolated from the pelagic redoxclines of the Black and Baltic Seas and emended description of the genus Sulfurimonas.</title>
        <authorList>
            <person name="Henkel J.V."/>
            <person name="Laudan C."/>
            <person name="Werner J."/>
            <person name="Neu T."/>
            <person name="Plewe S."/>
            <person name="Sproer C."/>
            <person name="Bunk B."/>
            <person name="Schulz-Vogt H.N."/>
        </authorList>
    </citation>
    <scope>NUCLEOTIDE SEQUENCE [LARGE SCALE GENOMIC DNA]</scope>
    <source>
        <strain evidence="7 8">SoZ1</strain>
    </source>
</reference>
<evidence type="ECO:0000259" key="6">
    <source>
        <dbReference type="PROSITE" id="PS50885"/>
    </source>
</evidence>
<keyword evidence="8" id="KW-1185">Reference proteome</keyword>
<protein>
    <submittedName>
        <fullName evidence="7">Methyl-accepting chemotaxis protein</fullName>
    </submittedName>
</protein>
<dbReference type="InterPro" id="IPR004089">
    <property type="entry name" value="MCPsignal_dom"/>
</dbReference>
<dbReference type="GO" id="GO:0016020">
    <property type="term" value="C:membrane"/>
    <property type="evidence" value="ECO:0007669"/>
    <property type="project" value="InterPro"/>
</dbReference>
<dbReference type="SMART" id="SM00283">
    <property type="entry name" value="MA"/>
    <property type="match status" value="1"/>
</dbReference>
<keyword evidence="4" id="KW-0472">Membrane</keyword>
<evidence type="ECO:0000256" key="2">
    <source>
        <dbReference type="ARBA" id="ARBA00029447"/>
    </source>
</evidence>
<dbReference type="Pfam" id="PF00015">
    <property type="entry name" value="MCPsignal"/>
    <property type="match status" value="1"/>
</dbReference>
<evidence type="ECO:0000313" key="7">
    <source>
        <dbReference type="EMBL" id="QOY55927.1"/>
    </source>
</evidence>
<keyword evidence="1 3" id="KW-0807">Transducer</keyword>
<dbReference type="Proteomes" id="UP000593836">
    <property type="component" value="Chromosome"/>
</dbReference>
<name>A0A7S7M2L7_9BACT</name>
<organism evidence="7 8">
    <name type="scientific">Candidatus Sulfurimonas marisnigri</name>
    <dbReference type="NCBI Taxonomy" id="2740405"/>
    <lineage>
        <taxon>Bacteria</taxon>
        <taxon>Pseudomonadati</taxon>
        <taxon>Campylobacterota</taxon>
        <taxon>Epsilonproteobacteria</taxon>
        <taxon>Campylobacterales</taxon>
        <taxon>Sulfurimonadaceae</taxon>
        <taxon>Sulfurimonas</taxon>
    </lineage>
</organism>
<keyword evidence="4" id="KW-0812">Transmembrane</keyword>
<evidence type="ECO:0000256" key="3">
    <source>
        <dbReference type="PROSITE-ProRule" id="PRU00284"/>
    </source>
</evidence>
<evidence type="ECO:0000256" key="1">
    <source>
        <dbReference type="ARBA" id="ARBA00023224"/>
    </source>
</evidence>
<dbReference type="GO" id="GO:0007165">
    <property type="term" value="P:signal transduction"/>
    <property type="evidence" value="ECO:0007669"/>
    <property type="project" value="UniProtKB-KW"/>
</dbReference>
<comment type="similarity">
    <text evidence="2">Belongs to the methyl-accepting chemotaxis (MCP) protein family.</text>
</comment>
<dbReference type="PROSITE" id="PS50111">
    <property type="entry name" value="CHEMOTAXIS_TRANSDUC_2"/>
    <property type="match status" value="1"/>
</dbReference>
<dbReference type="AlphaFoldDB" id="A0A7S7M2L7"/>
<proteinExistence type="inferred from homology"/>
<feature type="transmembrane region" description="Helical" evidence="4">
    <location>
        <begin position="293"/>
        <end position="314"/>
    </location>
</feature>
<dbReference type="PANTHER" id="PTHR32089">
    <property type="entry name" value="METHYL-ACCEPTING CHEMOTAXIS PROTEIN MCPB"/>
    <property type="match status" value="1"/>
</dbReference>